<dbReference type="InterPro" id="IPR006157">
    <property type="entry name" value="FolB_dom"/>
</dbReference>
<dbReference type="KEGG" id="tpx:Turpa_3719"/>
<dbReference type="SMART" id="SM00905">
    <property type="entry name" value="FolB"/>
    <property type="match status" value="1"/>
</dbReference>
<evidence type="ECO:0000259" key="1">
    <source>
        <dbReference type="SMART" id="SM00905"/>
    </source>
</evidence>
<dbReference type="OrthoDB" id="9810587at2"/>
<dbReference type="GO" id="GO:0006760">
    <property type="term" value="P:folic acid-containing compound metabolic process"/>
    <property type="evidence" value="ECO:0007669"/>
    <property type="project" value="InterPro"/>
</dbReference>
<dbReference type="STRING" id="869212.Turpa_3719"/>
<sequence>MKLKPLTIAVERLKVTLSVGIYETEKRKPQTVFISARLVLSGTRYDVDDMKNSVDYDVLCNEIKRIAALRHYELIENLALQIGQALKNLARAKSVSVRIDKPLAAAKNGAETIYVAVDC</sequence>
<dbReference type="RefSeq" id="WP_014804830.1">
    <property type="nucleotide sequence ID" value="NC_018020.1"/>
</dbReference>
<name>I4BAP6_TURPD</name>
<evidence type="ECO:0000313" key="3">
    <source>
        <dbReference type="Proteomes" id="UP000006048"/>
    </source>
</evidence>
<proteinExistence type="predicted"/>
<dbReference type="NCBIfam" id="TIGR00526">
    <property type="entry name" value="folB_dom"/>
    <property type="match status" value="1"/>
</dbReference>
<organism evidence="2 3">
    <name type="scientific">Turneriella parva (strain ATCC BAA-1111 / DSM 21527 / NCTC 11395 / H)</name>
    <name type="common">Leptospira parva</name>
    <dbReference type="NCBI Taxonomy" id="869212"/>
    <lineage>
        <taxon>Bacteria</taxon>
        <taxon>Pseudomonadati</taxon>
        <taxon>Spirochaetota</taxon>
        <taxon>Spirochaetia</taxon>
        <taxon>Leptospirales</taxon>
        <taxon>Leptospiraceae</taxon>
        <taxon>Turneriella</taxon>
    </lineage>
</organism>
<dbReference type="Gene3D" id="3.30.1130.10">
    <property type="match status" value="1"/>
</dbReference>
<dbReference type="GO" id="GO:0004150">
    <property type="term" value="F:dihydroneopterin aldolase activity"/>
    <property type="evidence" value="ECO:0007669"/>
    <property type="project" value="InterPro"/>
</dbReference>
<dbReference type="Pfam" id="PF02152">
    <property type="entry name" value="FolB"/>
    <property type="match status" value="1"/>
</dbReference>
<dbReference type="InterPro" id="IPR043133">
    <property type="entry name" value="GTP-CH-I_C/QueF"/>
</dbReference>
<dbReference type="HOGENOM" id="CLU_112632_0_1_12"/>
<gene>
    <name evidence="2" type="ordered locus">Turpa_3719</name>
</gene>
<dbReference type="AlphaFoldDB" id="I4BAP6"/>
<reference evidence="2 3" key="1">
    <citation type="submission" date="2012-06" db="EMBL/GenBank/DDBJ databases">
        <title>The complete chromosome of genome of Turneriella parva DSM 21527.</title>
        <authorList>
            <consortium name="US DOE Joint Genome Institute (JGI-PGF)"/>
            <person name="Lucas S."/>
            <person name="Han J."/>
            <person name="Lapidus A."/>
            <person name="Bruce D."/>
            <person name="Goodwin L."/>
            <person name="Pitluck S."/>
            <person name="Peters L."/>
            <person name="Kyrpides N."/>
            <person name="Mavromatis K."/>
            <person name="Ivanova N."/>
            <person name="Mikhailova N."/>
            <person name="Chertkov O."/>
            <person name="Detter J.C."/>
            <person name="Tapia R."/>
            <person name="Han C."/>
            <person name="Land M."/>
            <person name="Hauser L."/>
            <person name="Markowitz V."/>
            <person name="Cheng J.-F."/>
            <person name="Hugenholtz P."/>
            <person name="Woyke T."/>
            <person name="Wu D."/>
            <person name="Gronow S."/>
            <person name="Wellnitz S."/>
            <person name="Brambilla E."/>
            <person name="Klenk H.-P."/>
            <person name="Eisen J.A."/>
        </authorList>
    </citation>
    <scope>NUCLEOTIDE SEQUENCE [LARGE SCALE GENOMIC DNA]</scope>
    <source>
        <strain evidence="3">ATCC BAA-1111 / DSM 21527 / NCTC 11395 / H</strain>
    </source>
</reference>
<protein>
    <submittedName>
        <fullName evidence="2">Dihydroneopterin aldolase</fullName>
    </submittedName>
</protein>
<dbReference type="EMBL" id="CP002959">
    <property type="protein sequence ID" value="AFM14353.1"/>
    <property type="molecule type" value="Genomic_DNA"/>
</dbReference>
<keyword evidence="3" id="KW-1185">Reference proteome</keyword>
<accession>I4BAP6</accession>
<evidence type="ECO:0000313" key="2">
    <source>
        <dbReference type="EMBL" id="AFM14353.1"/>
    </source>
</evidence>
<dbReference type="Proteomes" id="UP000006048">
    <property type="component" value="Chromosome"/>
</dbReference>
<feature type="domain" description="Dihydroneopterin aldolase/epimerase" evidence="1">
    <location>
        <begin position="8"/>
        <end position="114"/>
    </location>
</feature>
<dbReference type="SUPFAM" id="SSF55620">
    <property type="entry name" value="Tetrahydrobiopterin biosynthesis enzymes-like"/>
    <property type="match status" value="1"/>
</dbReference>